<reference evidence="1 2" key="2">
    <citation type="journal article" date="2017" name="Front. Plant Sci.">
        <title>Gene Classification and Mining of Molecular Markers Useful in Red Clover (Trifolium pratense) Breeding.</title>
        <authorList>
            <person name="Istvanek J."/>
            <person name="Dluhosova J."/>
            <person name="Dluhos P."/>
            <person name="Patkova L."/>
            <person name="Nedelnik J."/>
            <person name="Repkova J."/>
        </authorList>
    </citation>
    <scope>NUCLEOTIDE SEQUENCE [LARGE SCALE GENOMIC DNA]</scope>
    <source>
        <strain evidence="2">cv. Tatra</strain>
        <tissue evidence="1">Young leaves</tissue>
    </source>
</reference>
<dbReference type="Proteomes" id="UP000236291">
    <property type="component" value="Unassembled WGS sequence"/>
</dbReference>
<reference evidence="1 2" key="1">
    <citation type="journal article" date="2014" name="Am. J. Bot.">
        <title>Genome assembly and annotation for red clover (Trifolium pratense; Fabaceae).</title>
        <authorList>
            <person name="Istvanek J."/>
            <person name="Jaros M."/>
            <person name="Krenek A."/>
            <person name="Repkova J."/>
        </authorList>
    </citation>
    <scope>NUCLEOTIDE SEQUENCE [LARGE SCALE GENOMIC DNA]</scope>
    <source>
        <strain evidence="2">cv. Tatra</strain>
        <tissue evidence="1">Young leaves</tissue>
    </source>
</reference>
<sequence>MEVHAQNHWEHVIQEEVVSKGVKPSGVVEKDLANWAFALVITLVGRSPVLQAHLKGNARVALEFAIISVTMHVAIVNVLHDSIRA</sequence>
<name>A0A2K3LHM1_TRIPR</name>
<evidence type="ECO:0000313" key="1">
    <source>
        <dbReference type="EMBL" id="PNX78030.1"/>
    </source>
</evidence>
<comment type="caution">
    <text evidence="1">The sequence shown here is derived from an EMBL/GenBank/DDBJ whole genome shotgun (WGS) entry which is preliminary data.</text>
</comment>
<accession>A0A2K3LHM1</accession>
<dbReference type="AlphaFoldDB" id="A0A2K3LHM1"/>
<gene>
    <name evidence="1" type="ORF">L195_g034004</name>
</gene>
<dbReference type="EMBL" id="ASHM01033364">
    <property type="protein sequence ID" value="PNX78030.1"/>
    <property type="molecule type" value="Genomic_DNA"/>
</dbReference>
<protein>
    <submittedName>
        <fullName evidence="1">Uncharacterized protein</fullName>
    </submittedName>
</protein>
<evidence type="ECO:0000313" key="2">
    <source>
        <dbReference type="Proteomes" id="UP000236291"/>
    </source>
</evidence>
<proteinExistence type="predicted"/>
<organism evidence="1 2">
    <name type="scientific">Trifolium pratense</name>
    <name type="common">Red clover</name>
    <dbReference type="NCBI Taxonomy" id="57577"/>
    <lineage>
        <taxon>Eukaryota</taxon>
        <taxon>Viridiplantae</taxon>
        <taxon>Streptophyta</taxon>
        <taxon>Embryophyta</taxon>
        <taxon>Tracheophyta</taxon>
        <taxon>Spermatophyta</taxon>
        <taxon>Magnoliopsida</taxon>
        <taxon>eudicotyledons</taxon>
        <taxon>Gunneridae</taxon>
        <taxon>Pentapetalae</taxon>
        <taxon>rosids</taxon>
        <taxon>fabids</taxon>
        <taxon>Fabales</taxon>
        <taxon>Fabaceae</taxon>
        <taxon>Papilionoideae</taxon>
        <taxon>50 kb inversion clade</taxon>
        <taxon>NPAAA clade</taxon>
        <taxon>Hologalegina</taxon>
        <taxon>IRL clade</taxon>
        <taxon>Trifolieae</taxon>
        <taxon>Trifolium</taxon>
    </lineage>
</organism>